<name>A0ABQ9PUI2_9PEZI</name>
<reference evidence="2" key="1">
    <citation type="submission" date="2023-04" db="EMBL/GenBank/DDBJ databases">
        <title>Colletotrichum limetticola genome sequence.</title>
        <authorList>
            <person name="Baroncelli R."/>
        </authorList>
    </citation>
    <scope>NUCLEOTIDE SEQUENCE</scope>
    <source>
        <strain evidence="2">KLA-Anderson</strain>
    </source>
</reference>
<dbReference type="Proteomes" id="UP001169217">
    <property type="component" value="Unassembled WGS sequence"/>
</dbReference>
<proteinExistence type="predicted"/>
<accession>A0ABQ9PUI2</accession>
<protein>
    <submittedName>
        <fullName evidence="2">Uncharacterized protein</fullName>
    </submittedName>
</protein>
<gene>
    <name evidence="2" type="ORF">CLIM01_07451</name>
</gene>
<evidence type="ECO:0000313" key="2">
    <source>
        <dbReference type="EMBL" id="KAK0375187.1"/>
    </source>
</evidence>
<feature type="compositionally biased region" description="Polar residues" evidence="1">
    <location>
        <begin position="116"/>
        <end position="126"/>
    </location>
</feature>
<feature type="region of interest" description="Disordered" evidence="1">
    <location>
        <begin position="88"/>
        <end position="126"/>
    </location>
</feature>
<comment type="caution">
    <text evidence="2">The sequence shown here is derived from an EMBL/GenBank/DDBJ whole genome shotgun (WGS) entry which is preliminary data.</text>
</comment>
<evidence type="ECO:0000313" key="3">
    <source>
        <dbReference type="Proteomes" id="UP001169217"/>
    </source>
</evidence>
<sequence>MISLAPSYLTSHNCVLCTPYASSVLTSNTSSCFVTEADPVMAKIGCTIRLSPKPRPGVRKPTKRHPEFCCSKIHAPFIHRAAQATCSGPSALYTPPSSVDTRPGRRTTPLDPPATRNWTSTGAQAS</sequence>
<keyword evidence="3" id="KW-1185">Reference proteome</keyword>
<evidence type="ECO:0000256" key="1">
    <source>
        <dbReference type="SAM" id="MobiDB-lite"/>
    </source>
</evidence>
<organism evidence="2 3">
    <name type="scientific">Colletotrichum limetticola</name>
    <dbReference type="NCBI Taxonomy" id="1209924"/>
    <lineage>
        <taxon>Eukaryota</taxon>
        <taxon>Fungi</taxon>
        <taxon>Dikarya</taxon>
        <taxon>Ascomycota</taxon>
        <taxon>Pezizomycotina</taxon>
        <taxon>Sordariomycetes</taxon>
        <taxon>Hypocreomycetidae</taxon>
        <taxon>Glomerellales</taxon>
        <taxon>Glomerellaceae</taxon>
        <taxon>Colletotrichum</taxon>
        <taxon>Colletotrichum acutatum species complex</taxon>
    </lineage>
</organism>
<dbReference type="EMBL" id="JARUPT010000216">
    <property type="protein sequence ID" value="KAK0375187.1"/>
    <property type="molecule type" value="Genomic_DNA"/>
</dbReference>